<dbReference type="Proteomes" id="UP000800035">
    <property type="component" value="Unassembled WGS sequence"/>
</dbReference>
<dbReference type="GO" id="GO:0016887">
    <property type="term" value="F:ATP hydrolysis activity"/>
    <property type="evidence" value="ECO:0007669"/>
    <property type="project" value="InterPro"/>
</dbReference>
<dbReference type="Gene3D" id="3.40.50.300">
    <property type="entry name" value="P-loop containing nucleotide triphosphate hydrolases"/>
    <property type="match status" value="2"/>
</dbReference>
<keyword evidence="4 9" id="KW-0812">Transmembrane</keyword>
<evidence type="ECO:0000256" key="5">
    <source>
        <dbReference type="ARBA" id="ARBA00022741"/>
    </source>
</evidence>
<dbReference type="PROSITE" id="PS50893">
    <property type="entry name" value="ABC_TRANSPORTER_2"/>
    <property type="match status" value="2"/>
</dbReference>
<dbReference type="InterPro" id="IPR010929">
    <property type="entry name" value="PDR_CDR_ABC"/>
</dbReference>
<name>A0A6A5U5N4_9PLEO</name>
<evidence type="ECO:0000256" key="1">
    <source>
        <dbReference type="ARBA" id="ARBA00004141"/>
    </source>
</evidence>
<keyword evidence="8 9" id="KW-0472">Membrane</keyword>
<feature type="domain" description="ABC transporter" evidence="10">
    <location>
        <begin position="209"/>
        <end position="450"/>
    </location>
</feature>
<dbReference type="InterPro" id="IPR013525">
    <property type="entry name" value="ABC2_TM"/>
</dbReference>
<feature type="transmembrane region" description="Helical" evidence="9">
    <location>
        <begin position="681"/>
        <end position="704"/>
    </location>
</feature>
<feature type="transmembrane region" description="Helical" evidence="9">
    <location>
        <begin position="1178"/>
        <end position="1199"/>
    </location>
</feature>
<dbReference type="PANTHER" id="PTHR19241">
    <property type="entry name" value="ATP-BINDING CASSETTE TRANSPORTER"/>
    <property type="match status" value="1"/>
</dbReference>
<evidence type="ECO:0000256" key="7">
    <source>
        <dbReference type="ARBA" id="ARBA00022989"/>
    </source>
</evidence>
<dbReference type="Pfam" id="PF06422">
    <property type="entry name" value="PDR_CDR"/>
    <property type="match status" value="1"/>
</dbReference>
<evidence type="ECO:0000313" key="11">
    <source>
        <dbReference type="EMBL" id="KAF1959984.1"/>
    </source>
</evidence>
<evidence type="ECO:0000256" key="4">
    <source>
        <dbReference type="ARBA" id="ARBA00022692"/>
    </source>
</evidence>
<dbReference type="SMART" id="SM00382">
    <property type="entry name" value="AAA"/>
    <property type="match status" value="2"/>
</dbReference>
<feature type="transmembrane region" description="Helical" evidence="9">
    <location>
        <begin position="1312"/>
        <end position="1333"/>
    </location>
</feature>
<comment type="subcellular location">
    <subcellularLocation>
        <location evidence="1">Membrane</location>
        <topology evidence="1">Multi-pass membrane protein</topology>
    </subcellularLocation>
</comment>
<gene>
    <name evidence="11" type="ORF">CC80DRAFT_514374</name>
</gene>
<feature type="domain" description="ABC transporter" evidence="10">
    <location>
        <begin position="847"/>
        <end position="1089"/>
    </location>
</feature>
<sequence>MTIAVTLIRVVGLKIPKQQTVDVVWGVYWQYVEVCIGITVFSATAFRTFFVQRAARNSAKWSTPRSHFAQRFRQKFLKRPEDTEDDSSFGLQCQIPGGTITGLRTFINDNGKTTNLETTTSGIFRESEDGEPLQSPEAMINPQLRLRVISSLLEILWRLLFHPSMKIEGPPTQSRGVSFRSVNAFAFATRTDYQRTFGNFPLAFIQYALSFLGYRKQKRRVEILQNCEGLVRSGEMLLVLGRPGAGCSTLLRTIAGETKGFDVGKDAYINYQGISAPQMDSRACGECIYQAELDVHFPTLTTCETVMIPVEARGTSKKNAREKAEKILEELGLSHTRDTKVGNEEIPGISGGERKRLSIAEVLACSSSLQCWDNSTRGLDSVNSLQFMRAIRDRSSRLGTAVVVSLYQTSDNVFRLFDKVCILHEGHLIYFGPLQLTREYFERLGFIASKGETEAEFLTSVTNPVRRHIRPEYEQCFPRTAAEMAETWKGSLERAELLRDMAQFEESYPLTSANISVKEYQAPITQQIALCVARGFIRIHNDLSPPISNLVGNCILGIVLGTVFLDLPNDTSSFFARSSLLFFATLLNAFVSGFEPGLLWVSRPIVEKHYRYALYKPVSEAIASMVTDLPNKFLFSVNFNVPIYFLTNLRRTGSAFCTFWFFSFACLLIMSMLFRTIGSWCSTLAGSMAPAAIFMLLLMIYSGFPLPSLMINEFSGREFRCGEFVPRGSSYDSSTAEKTCNVVRARPGQPTVLGEDHIRLSYAYSTNHLWRNFGILCAIMLFACALHLFGAAYATVKKSRGEVLWFKDRKLASAEASDGIDPRVIGSPRQNTTEGARVSENHGKVAICWNKITFDVKAGKAYKRLLDEVDGWIEHGTLTALVGESGAGKTTLLNVLAGRAAVGIVRGDMLINPAFASDGYARNIGYAQQMDIHLPSTTVREALQFSAMLRQPRSYTQEERLSYVEDVICSLGMEKFAEAIVGIAGEGLNVEQRKRFTIGAELAARPKLLLFLDEPTSGLDSDTAWAICSLLRRLADEGQAILCTVHQPSESLFSMFDRLLLLRKGRCIYFGDIGANSQTVNRYFKERGAATCAVKQNPAEWLMEVTASPTQSVDWGKEWERSTEKHLVQQRIQVLCDQLHKTENDDMKRLEFATSSLTQLRTVTSRLFKHFWRTHTYLYSKAALCLGSALVIGFSFWFSPNTLQGIQNEIFAIFLLMTIFTNLDQQIIPQFTNYRSTKSGRGPNFIVEIAWQTLMSVILFVCWYYPIGMQRNGESTCDIGERSGVIFLFIWSFMQFTLSLSYLVVAGMKSAATAVNIAQLLYSLSLIFCGVLAKPSMLPRFWKFMYRVTPLTYYTSGLISASLGDVPVQCSAAELQMAHPNQITQFTTPRY</sequence>
<evidence type="ECO:0000256" key="2">
    <source>
        <dbReference type="ARBA" id="ARBA00006012"/>
    </source>
</evidence>
<dbReference type="CDD" id="cd03232">
    <property type="entry name" value="ABCG_PDR_domain2"/>
    <property type="match status" value="1"/>
</dbReference>
<dbReference type="SUPFAM" id="SSF52540">
    <property type="entry name" value="P-loop containing nucleoside triphosphate hydrolases"/>
    <property type="match status" value="2"/>
</dbReference>
<dbReference type="FunFam" id="3.40.50.300:FF:000054">
    <property type="entry name" value="ABC multidrug transporter atrF"/>
    <property type="match status" value="1"/>
</dbReference>
<feature type="transmembrane region" description="Helical" evidence="9">
    <location>
        <begin position="574"/>
        <end position="594"/>
    </location>
</feature>
<feature type="transmembrane region" description="Helical" evidence="9">
    <location>
        <begin position="773"/>
        <end position="796"/>
    </location>
</feature>
<dbReference type="InterPro" id="IPR034003">
    <property type="entry name" value="ABCG_PDR_2"/>
</dbReference>
<dbReference type="GO" id="GO:0016020">
    <property type="term" value="C:membrane"/>
    <property type="evidence" value="ECO:0007669"/>
    <property type="project" value="UniProtKB-SubCell"/>
</dbReference>
<organism evidence="11 12">
    <name type="scientific">Byssothecium circinans</name>
    <dbReference type="NCBI Taxonomy" id="147558"/>
    <lineage>
        <taxon>Eukaryota</taxon>
        <taxon>Fungi</taxon>
        <taxon>Dikarya</taxon>
        <taxon>Ascomycota</taxon>
        <taxon>Pezizomycotina</taxon>
        <taxon>Dothideomycetes</taxon>
        <taxon>Pleosporomycetidae</taxon>
        <taxon>Pleosporales</taxon>
        <taxon>Massarineae</taxon>
        <taxon>Massarinaceae</taxon>
        <taxon>Byssothecium</taxon>
    </lineage>
</organism>
<feature type="transmembrane region" description="Helical" evidence="9">
    <location>
        <begin position="550"/>
        <end position="567"/>
    </location>
</feature>
<feature type="transmembrane region" description="Helical" evidence="9">
    <location>
        <begin position="1205"/>
        <end position="1224"/>
    </location>
</feature>
<dbReference type="EMBL" id="ML976984">
    <property type="protein sequence ID" value="KAF1959984.1"/>
    <property type="molecule type" value="Genomic_DNA"/>
</dbReference>
<feature type="transmembrane region" description="Helical" evidence="9">
    <location>
        <begin position="1245"/>
        <end position="1266"/>
    </location>
</feature>
<evidence type="ECO:0000256" key="9">
    <source>
        <dbReference type="SAM" id="Phobius"/>
    </source>
</evidence>
<evidence type="ECO:0000256" key="8">
    <source>
        <dbReference type="ARBA" id="ARBA00023136"/>
    </source>
</evidence>
<protein>
    <submittedName>
        <fullName evidence="11">P-loop containing nucleoside triphosphate hydrolase protein</fullName>
    </submittedName>
</protein>
<dbReference type="Pfam" id="PF01061">
    <property type="entry name" value="ABC2_membrane"/>
    <property type="match status" value="2"/>
</dbReference>
<keyword evidence="3" id="KW-0813">Transport</keyword>
<dbReference type="GO" id="GO:0140359">
    <property type="term" value="F:ABC-type transporter activity"/>
    <property type="evidence" value="ECO:0007669"/>
    <property type="project" value="InterPro"/>
</dbReference>
<feature type="transmembrane region" description="Helical" evidence="9">
    <location>
        <begin position="1286"/>
        <end position="1305"/>
    </location>
</feature>
<evidence type="ECO:0000259" key="10">
    <source>
        <dbReference type="PROSITE" id="PS50893"/>
    </source>
</evidence>
<proteinExistence type="inferred from homology"/>
<evidence type="ECO:0000256" key="6">
    <source>
        <dbReference type="ARBA" id="ARBA00022840"/>
    </source>
</evidence>
<dbReference type="PROSITE" id="PS00211">
    <property type="entry name" value="ABC_TRANSPORTER_1"/>
    <property type="match status" value="1"/>
</dbReference>
<keyword evidence="12" id="KW-1185">Reference proteome</keyword>
<dbReference type="InterPro" id="IPR017871">
    <property type="entry name" value="ABC_transporter-like_CS"/>
</dbReference>
<keyword evidence="5" id="KW-0547">Nucleotide-binding</keyword>
<evidence type="ECO:0000313" key="12">
    <source>
        <dbReference type="Proteomes" id="UP000800035"/>
    </source>
</evidence>
<reference evidence="11" key="1">
    <citation type="journal article" date="2020" name="Stud. Mycol.">
        <title>101 Dothideomycetes genomes: a test case for predicting lifestyles and emergence of pathogens.</title>
        <authorList>
            <person name="Haridas S."/>
            <person name="Albert R."/>
            <person name="Binder M."/>
            <person name="Bloem J."/>
            <person name="Labutti K."/>
            <person name="Salamov A."/>
            <person name="Andreopoulos B."/>
            <person name="Baker S."/>
            <person name="Barry K."/>
            <person name="Bills G."/>
            <person name="Bluhm B."/>
            <person name="Cannon C."/>
            <person name="Castanera R."/>
            <person name="Culley D."/>
            <person name="Daum C."/>
            <person name="Ezra D."/>
            <person name="Gonzalez J."/>
            <person name="Henrissat B."/>
            <person name="Kuo A."/>
            <person name="Liang C."/>
            <person name="Lipzen A."/>
            <person name="Lutzoni F."/>
            <person name="Magnuson J."/>
            <person name="Mondo S."/>
            <person name="Nolan M."/>
            <person name="Ohm R."/>
            <person name="Pangilinan J."/>
            <person name="Park H.-J."/>
            <person name="Ramirez L."/>
            <person name="Alfaro M."/>
            <person name="Sun H."/>
            <person name="Tritt A."/>
            <person name="Yoshinaga Y."/>
            <person name="Zwiers L.-H."/>
            <person name="Turgeon B."/>
            <person name="Goodwin S."/>
            <person name="Spatafora J."/>
            <person name="Crous P."/>
            <person name="Grigoriev I."/>
        </authorList>
    </citation>
    <scope>NUCLEOTIDE SEQUENCE</scope>
    <source>
        <strain evidence="11">CBS 675.92</strain>
    </source>
</reference>
<keyword evidence="7 9" id="KW-1133">Transmembrane helix</keyword>
<dbReference type="OrthoDB" id="245989at2759"/>
<feature type="transmembrane region" description="Helical" evidence="9">
    <location>
        <begin position="653"/>
        <end position="674"/>
    </location>
</feature>
<keyword evidence="11" id="KW-0378">Hydrolase</keyword>
<dbReference type="Pfam" id="PF00005">
    <property type="entry name" value="ABC_tran"/>
    <property type="match status" value="2"/>
</dbReference>
<dbReference type="InterPro" id="IPR027417">
    <property type="entry name" value="P-loop_NTPase"/>
</dbReference>
<comment type="similarity">
    <text evidence="2">Belongs to the ABC transporter superfamily. ABCG family. PDR (TC 3.A.1.205) subfamily.</text>
</comment>
<dbReference type="GO" id="GO:0005524">
    <property type="term" value="F:ATP binding"/>
    <property type="evidence" value="ECO:0007669"/>
    <property type="project" value="UniProtKB-KW"/>
</dbReference>
<dbReference type="InterPro" id="IPR003593">
    <property type="entry name" value="AAA+_ATPase"/>
</dbReference>
<evidence type="ECO:0000256" key="3">
    <source>
        <dbReference type="ARBA" id="ARBA00022448"/>
    </source>
</evidence>
<keyword evidence="6" id="KW-0067">ATP-binding</keyword>
<accession>A0A6A5U5N4</accession>
<dbReference type="InterPro" id="IPR003439">
    <property type="entry name" value="ABC_transporter-like_ATP-bd"/>
</dbReference>